<evidence type="ECO:0000256" key="2">
    <source>
        <dbReference type="ARBA" id="ARBA00022771"/>
    </source>
</evidence>
<dbReference type="GO" id="GO:0016589">
    <property type="term" value="C:NURF complex"/>
    <property type="evidence" value="ECO:0007669"/>
    <property type="project" value="InterPro"/>
</dbReference>
<feature type="domain" description="Bromo" evidence="7">
    <location>
        <begin position="215"/>
        <end position="285"/>
    </location>
</feature>
<dbReference type="InterPro" id="IPR019786">
    <property type="entry name" value="Zinc_finger_PHD-type_CS"/>
</dbReference>
<dbReference type="PROSITE" id="PS50014">
    <property type="entry name" value="BROMODOMAIN_2"/>
    <property type="match status" value="1"/>
</dbReference>
<dbReference type="PANTHER" id="PTHR45975:SF2">
    <property type="entry name" value="NUCLEOSOME-REMODELING FACTOR SUBUNIT BPTF"/>
    <property type="match status" value="1"/>
</dbReference>
<dbReference type="Gene3D" id="1.20.920.10">
    <property type="entry name" value="Bromodomain-like"/>
    <property type="match status" value="1"/>
</dbReference>
<dbReference type="InterPro" id="IPR038028">
    <property type="entry name" value="BPTF"/>
</dbReference>
<dbReference type="PROSITE" id="PS50016">
    <property type="entry name" value="ZF_PHD_2"/>
    <property type="match status" value="1"/>
</dbReference>
<sequence length="362" mass="41224">LPVVVTTWDKFWPGCPQGREPRFRNQQNSKKWRLCGSLTTQQPTPIPLSLSCRIFNAFSNHPSTGSSLPFLFFFLTFCTPRYRSYVACAICFRWFHGDCAGLSQVDAKETDGWSCRECSLLTQKSHQDQKKPYGLTGWLSRFYVGCESCKDWFHPRCVGITKEEAEAMAEYMCPTCVEAQIAHGYESTSSSASGNRATLCRADYALIWRLLECVNDHEMSCPFRQPVSLEEFPNYLDVVKNPIDLSIIQKRLETLEYQRLKDFTADMSRLFENAKLFYAQGSDVYKSAETLEKLFEDALADVRAEIGARDNGRKVSQISSISSLVEPGNLPVSIPSPTFRAQQAIRRYQSAKHTLKKRDSFP</sequence>
<dbReference type="InterPro" id="IPR019787">
    <property type="entry name" value="Znf_PHD-finger"/>
</dbReference>
<dbReference type="AlphaFoldDB" id="A0A0R3PSN4"/>
<evidence type="ECO:0000256" key="3">
    <source>
        <dbReference type="ARBA" id="ARBA00022833"/>
    </source>
</evidence>
<feature type="domain" description="PHD-type" evidence="8">
    <location>
        <begin position="112"/>
        <end position="179"/>
    </location>
</feature>
<accession>A0A0R3PSN4</accession>
<evidence type="ECO:0000256" key="6">
    <source>
        <dbReference type="PROSITE-ProRule" id="PRU00146"/>
    </source>
</evidence>
<evidence type="ECO:0000256" key="4">
    <source>
        <dbReference type="ARBA" id="ARBA00023117"/>
    </source>
</evidence>
<evidence type="ECO:0000313" key="9">
    <source>
        <dbReference type="WBParaSite" id="ACOC_0000867801-mRNA-1"/>
    </source>
</evidence>
<dbReference type="GO" id="GO:0006357">
    <property type="term" value="P:regulation of transcription by RNA polymerase II"/>
    <property type="evidence" value="ECO:0007669"/>
    <property type="project" value="InterPro"/>
</dbReference>
<dbReference type="InterPro" id="IPR011011">
    <property type="entry name" value="Znf_FYVE_PHD"/>
</dbReference>
<organism evidence="9">
    <name type="scientific">Angiostrongylus costaricensis</name>
    <name type="common">Nematode worm</name>
    <dbReference type="NCBI Taxonomy" id="334426"/>
    <lineage>
        <taxon>Eukaryota</taxon>
        <taxon>Metazoa</taxon>
        <taxon>Ecdysozoa</taxon>
        <taxon>Nematoda</taxon>
        <taxon>Chromadorea</taxon>
        <taxon>Rhabditida</taxon>
        <taxon>Rhabditina</taxon>
        <taxon>Rhabditomorpha</taxon>
        <taxon>Strongyloidea</taxon>
        <taxon>Metastrongylidae</taxon>
        <taxon>Angiostrongylus</taxon>
    </lineage>
</organism>
<keyword evidence="1" id="KW-0479">Metal-binding</keyword>
<protein>
    <submittedName>
        <fullName evidence="9">Bromo domain-containing protein</fullName>
    </submittedName>
</protein>
<keyword evidence="2 6" id="KW-0863">Zinc-finger</keyword>
<dbReference type="SUPFAM" id="SSF57903">
    <property type="entry name" value="FYVE/PHD zinc finger"/>
    <property type="match status" value="2"/>
</dbReference>
<dbReference type="SMART" id="SM00297">
    <property type="entry name" value="BROMO"/>
    <property type="match status" value="1"/>
</dbReference>
<dbReference type="PROSITE" id="PS00633">
    <property type="entry name" value="BROMODOMAIN_1"/>
    <property type="match status" value="1"/>
</dbReference>
<dbReference type="GO" id="GO:0000978">
    <property type="term" value="F:RNA polymerase II cis-regulatory region sequence-specific DNA binding"/>
    <property type="evidence" value="ECO:0007669"/>
    <property type="project" value="TreeGrafter"/>
</dbReference>
<dbReference type="GO" id="GO:0008270">
    <property type="term" value="F:zinc ion binding"/>
    <property type="evidence" value="ECO:0007669"/>
    <property type="project" value="UniProtKB-KW"/>
</dbReference>
<dbReference type="InterPro" id="IPR013083">
    <property type="entry name" value="Znf_RING/FYVE/PHD"/>
</dbReference>
<dbReference type="PANTHER" id="PTHR45975">
    <property type="entry name" value="NUCLEOSOME-REMODELING FACTOR SUBUNIT BPTF"/>
    <property type="match status" value="1"/>
</dbReference>
<dbReference type="PRINTS" id="PR00503">
    <property type="entry name" value="BROMODOMAIN"/>
</dbReference>
<evidence type="ECO:0000259" key="8">
    <source>
        <dbReference type="PROSITE" id="PS50016"/>
    </source>
</evidence>
<dbReference type="SUPFAM" id="SSF47370">
    <property type="entry name" value="Bromodomain"/>
    <property type="match status" value="1"/>
</dbReference>
<dbReference type="Gene3D" id="3.30.40.10">
    <property type="entry name" value="Zinc/RING finger domain, C3HC4 (zinc finger)"/>
    <property type="match status" value="2"/>
</dbReference>
<dbReference type="Pfam" id="PF00439">
    <property type="entry name" value="Bromodomain"/>
    <property type="match status" value="1"/>
</dbReference>
<name>A0A0R3PSN4_ANGCS</name>
<evidence type="ECO:0000259" key="7">
    <source>
        <dbReference type="PROSITE" id="PS50014"/>
    </source>
</evidence>
<dbReference type="SMART" id="SM00249">
    <property type="entry name" value="PHD"/>
    <property type="match status" value="2"/>
</dbReference>
<reference evidence="9" key="1">
    <citation type="submission" date="2017-02" db="UniProtKB">
        <authorList>
            <consortium name="WormBaseParasite"/>
        </authorList>
    </citation>
    <scope>IDENTIFICATION</scope>
</reference>
<dbReference type="InterPro" id="IPR018359">
    <property type="entry name" value="Bromodomain_CS"/>
</dbReference>
<dbReference type="InterPro" id="IPR036427">
    <property type="entry name" value="Bromodomain-like_sf"/>
</dbReference>
<keyword evidence="3" id="KW-0862">Zinc</keyword>
<dbReference type="InterPro" id="IPR001487">
    <property type="entry name" value="Bromodomain"/>
</dbReference>
<dbReference type="WBParaSite" id="ACOC_0000867801-mRNA-1">
    <property type="protein sequence ID" value="ACOC_0000867801-mRNA-1"/>
    <property type="gene ID" value="ACOC_0000867801"/>
</dbReference>
<dbReference type="InterPro" id="IPR001965">
    <property type="entry name" value="Znf_PHD"/>
</dbReference>
<dbReference type="PROSITE" id="PS01359">
    <property type="entry name" value="ZF_PHD_1"/>
    <property type="match status" value="1"/>
</dbReference>
<dbReference type="Pfam" id="PF00628">
    <property type="entry name" value="PHD"/>
    <property type="match status" value="1"/>
</dbReference>
<evidence type="ECO:0000256" key="5">
    <source>
        <dbReference type="PROSITE-ProRule" id="PRU00035"/>
    </source>
</evidence>
<proteinExistence type="predicted"/>
<keyword evidence="4 5" id="KW-0103">Bromodomain</keyword>
<evidence type="ECO:0000256" key="1">
    <source>
        <dbReference type="ARBA" id="ARBA00022723"/>
    </source>
</evidence>